<accession>A0A1I0VQY8</accession>
<evidence type="ECO:0000256" key="3">
    <source>
        <dbReference type="ARBA" id="ARBA00022452"/>
    </source>
</evidence>
<dbReference type="Gene3D" id="2.60.40.1120">
    <property type="entry name" value="Carboxypeptidase-like, regulatory domain"/>
    <property type="match status" value="1"/>
</dbReference>
<evidence type="ECO:0000256" key="4">
    <source>
        <dbReference type="ARBA" id="ARBA00022692"/>
    </source>
</evidence>
<dbReference type="NCBIfam" id="TIGR04056">
    <property type="entry name" value="OMP_RagA_SusC"/>
    <property type="match status" value="1"/>
</dbReference>
<gene>
    <name evidence="12" type="ORF">SAMN04489723_101327</name>
</gene>
<dbReference type="NCBIfam" id="TIGR04057">
    <property type="entry name" value="SusC_RagA_signa"/>
    <property type="match status" value="1"/>
</dbReference>
<sequence length="1077" mass="119287">MEEILLKSTFWNSQSKGVGLLILMVFAICFKSFAQGEVTGKVTDRSGLGMPGVSVLIKGTQKGTITDLDGSYAIVTSSQDAVLVFSFIGYLSVENPVAGMSVIDVEMKESDTLLEQVVVVGYGTQRKVNVTGAVDQLSGEDIAKRPIANVVQGLQGMSPGLNITYQGGKPGTVPTINIRGFTSINGGGPLIVIDGIPGNESDLLRLSPSDIESYSVLRDAASAAIYGARAAFGVILITTKNGTEGNQKISYNSYFAWGKPSVLPTPVTDPYIYSRVLETSTNNTPWDYVNYSDAHYQWAKERSEDPSVEDTRLDPTNPNLYAYMGNNNWNDYFFNASSFSTNQSLSISGKSSGKMPIGYYVSGDYTKENGLNKLAPDYWNRYSMRAKVNMKPLPWLTVDNNLNIYQTQRADPSTDITDIYYLQPTDVATNPDGTWANTATGRLAAQLVDGGRNQEDMFGFQDIIQATAAFLDGDLTFTGRGSFKREQWKYHWDQRKYNIGFGPEDIRTEGGAGSVTERNGTLTNTIFDVFGKYSKTLGDHKFDLLAGFNQENYEYSTIQAERRVLISSSLPYLGLTTGDAFVTPTYSTYALRSGFGRINYSFKNRYILEVNGRYDGSSRFPGDNRWGFFPSVSGSWLVMDEEFFSGLTSVVSTFKIRASYGSLGNQNVSNFGYIQSLPTGLSSYLINGSRQTVITSSPSLAVDPTNYTWEKVITNNVGLDFGMLGDRVTGTFDYFIRDTKGMLTDPVELPGVLGTSPPKQNAADLRTKGFELSLGYRDQFGSASNPVKFGIKAILSDSRSHITSFQNENQLFSNYRVGQEIGEIWGLVNDGIMENEDDIAGLDQSAIVPWGAISVVPGWPKYKDLNGDGKIEEGQTADDPKDLSIIGNTSARYRYGFNIDMSHRGFDLSVFLQGVGKRDYYPRHYLYWGPYQQPYANIYPWNLDFYRGQADSDALMAQHSQSYIDAGLAEQNLDAEYPTLQAWLADNNYGAGLDISQTRYLQNAAYLRVKNITLGYTFPAPVLEKLKVTRIRLYVSGENIFEFSPIKNFVDPEAINDGYGWAYPFQRKFSFGVNIDL</sequence>
<dbReference type="InterPro" id="IPR008969">
    <property type="entry name" value="CarboxyPept-like_regulatory"/>
</dbReference>
<keyword evidence="4 8" id="KW-0812">Transmembrane</keyword>
<keyword evidence="3 8" id="KW-1134">Transmembrane beta strand</keyword>
<evidence type="ECO:0000256" key="5">
    <source>
        <dbReference type="ARBA" id="ARBA00023077"/>
    </source>
</evidence>
<evidence type="ECO:0000256" key="1">
    <source>
        <dbReference type="ARBA" id="ARBA00004571"/>
    </source>
</evidence>
<dbReference type="InterPro" id="IPR039426">
    <property type="entry name" value="TonB-dep_rcpt-like"/>
</dbReference>
<feature type="domain" description="TonB-dependent receptor-like beta-barrel" evidence="10">
    <location>
        <begin position="412"/>
        <end position="781"/>
    </location>
</feature>
<evidence type="ECO:0000256" key="9">
    <source>
        <dbReference type="RuleBase" id="RU003357"/>
    </source>
</evidence>
<evidence type="ECO:0000313" key="13">
    <source>
        <dbReference type="Proteomes" id="UP000198790"/>
    </source>
</evidence>
<dbReference type="Pfam" id="PF00593">
    <property type="entry name" value="TonB_dep_Rec_b-barrel"/>
    <property type="match status" value="1"/>
</dbReference>
<dbReference type="InterPro" id="IPR000531">
    <property type="entry name" value="Beta-barrel_TonB"/>
</dbReference>
<comment type="subcellular location">
    <subcellularLocation>
        <location evidence="1 8">Cell outer membrane</location>
        <topology evidence="1 8">Multi-pass membrane protein</topology>
    </subcellularLocation>
</comment>
<dbReference type="AlphaFoldDB" id="A0A1I0VQY8"/>
<dbReference type="SUPFAM" id="SSF56935">
    <property type="entry name" value="Porins"/>
    <property type="match status" value="1"/>
</dbReference>
<dbReference type="InterPro" id="IPR036942">
    <property type="entry name" value="Beta-barrel_TonB_sf"/>
</dbReference>
<evidence type="ECO:0000259" key="10">
    <source>
        <dbReference type="Pfam" id="PF00593"/>
    </source>
</evidence>
<dbReference type="Proteomes" id="UP000198790">
    <property type="component" value="Unassembled WGS sequence"/>
</dbReference>
<name>A0A1I0VQY8_9BACT</name>
<dbReference type="Gene3D" id="2.170.130.10">
    <property type="entry name" value="TonB-dependent receptor, plug domain"/>
    <property type="match status" value="1"/>
</dbReference>
<proteinExistence type="inferred from homology"/>
<dbReference type="Pfam" id="PF07715">
    <property type="entry name" value="Plug"/>
    <property type="match status" value="1"/>
</dbReference>
<dbReference type="InterPro" id="IPR023997">
    <property type="entry name" value="TonB-dep_OMP_SusC/RagA_CS"/>
</dbReference>
<keyword evidence="6 8" id="KW-0472">Membrane</keyword>
<reference evidence="12 13" key="1">
    <citation type="submission" date="2016-10" db="EMBL/GenBank/DDBJ databases">
        <authorList>
            <person name="de Groot N.N."/>
        </authorList>
    </citation>
    <scope>NUCLEOTIDE SEQUENCE [LARGE SCALE GENOMIC DNA]</scope>
    <source>
        <strain evidence="12 13">DSM 23399</strain>
    </source>
</reference>
<keyword evidence="13" id="KW-1185">Reference proteome</keyword>
<protein>
    <submittedName>
        <fullName evidence="12">TonB-linked outer membrane protein, SusC/RagA family</fullName>
    </submittedName>
</protein>
<evidence type="ECO:0000256" key="8">
    <source>
        <dbReference type="PROSITE-ProRule" id="PRU01360"/>
    </source>
</evidence>
<feature type="domain" description="TonB-dependent receptor plug" evidence="11">
    <location>
        <begin position="127"/>
        <end position="234"/>
    </location>
</feature>
<dbReference type="InterPro" id="IPR037066">
    <property type="entry name" value="Plug_dom_sf"/>
</dbReference>
<evidence type="ECO:0000256" key="6">
    <source>
        <dbReference type="ARBA" id="ARBA00023136"/>
    </source>
</evidence>
<dbReference type="RefSeq" id="WP_092894422.1">
    <property type="nucleotide sequence ID" value="NZ_FOKK01000001.1"/>
</dbReference>
<evidence type="ECO:0000259" key="11">
    <source>
        <dbReference type="Pfam" id="PF07715"/>
    </source>
</evidence>
<dbReference type="InterPro" id="IPR023996">
    <property type="entry name" value="TonB-dep_OMP_SusC/RagA"/>
</dbReference>
<keyword evidence="2 8" id="KW-0813">Transport</keyword>
<dbReference type="GO" id="GO:0009279">
    <property type="term" value="C:cell outer membrane"/>
    <property type="evidence" value="ECO:0007669"/>
    <property type="project" value="UniProtKB-SubCell"/>
</dbReference>
<keyword evidence="7 8" id="KW-0998">Cell outer membrane</keyword>
<dbReference type="STRING" id="237018.SAMN04489723_101327"/>
<evidence type="ECO:0000313" key="12">
    <source>
        <dbReference type="EMBL" id="SFA78752.1"/>
    </source>
</evidence>
<dbReference type="EMBL" id="FOKK01000001">
    <property type="protein sequence ID" value="SFA78752.1"/>
    <property type="molecule type" value="Genomic_DNA"/>
</dbReference>
<keyword evidence="5 9" id="KW-0798">TonB box</keyword>
<organism evidence="12 13">
    <name type="scientific">Algoriphagus aquimarinus</name>
    <dbReference type="NCBI Taxonomy" id="237018"/>
    <lineage>
        <taxon>Bacteria</taxon>
        <taxon>Pseudomonadati</taxon>
        <taxon>Bacteroidota</taxon>
        <taxon>Cytophagia</taxon>
        <taxon>Cytophagales</taxon>
        <taxon>Cyclobacteriaceae</taxon>
        <taxon>Algoriphagus</taxon>
    </lineage>
</organism>
<evidence type="ECO:0000256" key="7">
    <source>
        <dbReference type="ARBA" id="ARBA00023237"/>
    </source>
</evidence>
<evidence type="ECO:0000256" key="2">
    <source>
        <dbReference type="ARBA" id="ARBA00022448"/>
    </source>
</evidence>
<dbReference type="OrthoDB" id="9768177at2"/>
<dbReference type="InterPro" id="IPR012910">
    <property type="entry name" value="Plug_dom"/>
</dbReference>
<dbReference type="SUPFAM" id="SSF49464">
    <property type="entry name" value="Carboxypeptidase regulatory domain-like"/>
    <property type="match status" value="1"/>
</dbReference>
<comment type="similarity">
    <text evidence="8 9">Belongs to the TonB-dependent receptor family.</text>
</comment>
<dbReference type="Pfam" id="PF13715">
    <property type="entry name" value="CarbopepD_reg_2"/>
    <property type="match status" value="1"/>
</dbReference>
<dbReference type="PROSITE" id="PS52016">
    <property type="entry name" value="TONB_DEPENDENT_REC_3"/>
    <property type="match status" value="1"/>
</dbReference>
<dbReference type="Gene3D" id="2.40.170.20">
    <property type="entry name" value="TonB-dependent receptor, beta-barrel domain"/>
    <property type="match status" value="1"/>
</dbReference>